<sequence>MSRSAGKLVGLNSGFAKHESAVIWDDVSTASGVSWTGFHVAVLSTVFAVQSEPVHAHFQPQGSAQTPGLDQLKQFASEFPDEFEFDPRNPADSFEPESARIDGATAAVLTANFGAESDQKGILSGTSKCSRFSPIRKRRFSKEKAEKIESEGDVDPRIAASSADSEKKTEWVDSRRGSAAASAESGATRLQAADSAKSRRGWFEFASKKG</sequence>
<name>A0AC34R692_9BILA</name>
<dbReference type="WBParaSite" id="JU765_v2.g3968.t1">
    <property type="protein sequence ID" value="JU765_v2.g3968.t1"/>
    <property type="gene ID" value="JU765_v2.g3968"/>
</dbReference>
<evidence type="ECO:0000313" key="1">
    <source>
        <dbReference type="Proteomes" id="UP000887576"/>
    </source>
</evidence>
<proteinExistence type="predicted"/>
<dbReference type="Proteomes" id="UP000887576">
    <property type="component" value="Unplaced"/>
</dbReference>
<protein>
    <submittedName>
        <fullName evidence="2">Uncharacterized protein</fullName>
    </submittedName>
</protein>
<evidence type="ECO:0000313" key="2">
    <source>
        <dbReference type="WBParaSite" id="JU765_v2.g3968.t1"/>
    </source>
</evidence>
<accession>A0AC34R692</accession>
<reference evidence="2" key="1">
    <citation type="submission" date="2022-11" db="UniProtKB">
        <authorList>
            <consortium name="WormBaseParasite"/>
        </authorList>
    </citation>
    <scope>IDENTIFICATION</scope>
</reference>
<organism evidence="1 2">
    <name type="scientific">Panagrolaimus sp. JU765</name>
    <dbReference type="NCBI Taxonomy" id="591449"/>
    <lineage>
        <taxon>Eukaryota</taxon>
        <taxon>Metazoa</taxon>
        <taxon>Ecdysozoa</taxon>
        <taxon>Nematoda</taxon>
        <taxon>Chromadorea</taxon>
        <taxon>Rhabditida</taxon>
        <taxon>Tylenchina</taxon>
        <taxon>Panagrolaimomorpha</taxon>
        <taxon>Panagrolaimoidea</taxon>
        <taxon>Panagrolaimidae</taxon>
        <taxon>Panagrolaimus</taxon>
    </lineage>
</organism>